<dbReference type="RefSeq" id="XP_056689334.1">
    <property type="nucleotide sequence ID" value="XM_056833356.1"/>
</dbReference>
<reference evidence="1" key="1">
    <citation type="journal article" date="2021" name="Nat. Commun.">
        <title>Genomic analyses provide insights into spinach domestication and the genetic basis of agronomic traits.</title>
        <authorList>
            <person name="Cai X."/>
            <person name="Sun X."/>
            <person name="Xu C."/>
            <person name="Sun H."/>
            <person name="Wang X."/>
            <person name="Ge C."/>
            <person name="Zhang Z."/>
            <person name="Wang Q."/>
            <person name="Fei Z."/>
            <person name="Jiao C."/>
            <person name="Wang Q."/>
        </authorList>
    </citation>
    <scope>NUCLEOTIDE SEQUENCE [LARGE SCALE GENOMIC DNA]</scope>
    <source>
        <strain evidence="1">cv. Varoflay</strain>
    </source>
</reference>
<name>A0ABM3R188_SPIOL</name>
<dbReference type="GeneID" id="130464016"/>
<organism evidence="1 2">
    <name type="scientific">Spinacia oleracea</name>
    <name type="common">Spinach</name>
    <dbReference type="NCBI Taxonomy" id="3562"/>
    <lineage>
        <taxon>Eukaryota</taxon>
        <taxon>Viridiplantae</taxon>
        <taxon>Streptophyta</taxon>
        <taxon>Embryophyta</taxon>
        <taxon>Tracheophyta</taxon>
        <taxon>Spermatophyta</taxon>
        <taxon>Magnoliopsida</taxon>
        <taxon>eudicotyledons</taxon>
        <taxon>Gunneridae</taxon>
        <taxon>Pentapetalae</taxon>
        <taxon>Caryophyllales</taxon>
        <taxon>Chenopodiaceae</taxon>
        <taxon>Chenopodioideae</taxon>
        <taxon>Anserineae</taxon>
        <taxon>Spinacia</taxon>
    </lineage>
</organism>
<dbReference type="Proteomes" id="UP000813463">
    <property type="component" value="Chromosome 6"/>
</dbReference>
<evidence type="ECO:0000313" key="2">
    <source>
        <dbReference type="RefSeq" id="XP_056689334.1"/>
    </source>
</evidence>
<accession>A0ABM3R188</accession>
<sequence>MDMKMIKKCVSMILMVSFFVVLTTTLKLPRLALVTGSRAISLILVADIVDAIFFNHGCASPVLSAINSVRLCLGTLADIQLNLISCKDSNTGAGYIIKVRFGDHLGKGYQHLNIYNTKYTTRMIIDFMIRFQLHPTVLDGNKMIL</sequence>
<evidence type="ECO:0000313" key="1">
    <source>
        <dbReference type="Proteomes" id="UP000813463"/>
    </source>
</evidence>
<reference evidence="2" key="2">
    <citation type="submission" date="2025-08" db="UniProtKB">
        <authorList>
            <consortium name="RefSeq"/>
        </authorList>
    </citation>
    <scope>IDENTIFICATION</scope>
    <source>
        <tissue evidence="2">Leaf</tissue>
    </source>
</reference>
<proteinExistence type="predicted"/>
<keyword evidence="1" id="KW-1185">Reference proteome</keyword>
<protein>
    <submittedName>
        <fullName evidence="2">Uncharacterized protein</fullName>
    </submittedName>
</protein>
<gene>
    <name evidence="2" type="primary">LOC130464016</name>
</gene>